<proteinExistence type="predicted"/>
<dbReference type="Proteomes" id="UP000198876">
    <property type="component" value="Unassembled WGS sequence"/>
</dbReference>
<protein>
    <submittedName>
        <fullName evidence="2">Gas vesicle synthesis protein GvpO</fullName>
    </submittedName>
</protein>
<dbReference type="STRING" id="553467.SAMN04488063_2590"/>
<dbReference type="InterPro" id="IPR054824">
    <property type="entry name" value="GvpO-like_N"/>
</dbReference>
<dbReference type="NCBIfam" id="NF045806">
    <property type="entry name" value="GvpO_arch_Nterm"/>
    <property type="match status" value="1"/>
</dbReference>
<dbReference type="AlphaFoldDB" id="A0A1I2T9B7"/>
<evidence type="ECO:0000313" key="2">
    <source>
        <dbReference type="EMBL" id="SFG61603.1"/>
    </source>
</evidence>
<accession>A0A1I2T9B7</accession>
<dbReference type="GO" id="GO:0031412">
    <property type="term" value="P:gas vesicle organization"/>
    <property type="evidence" value="ECO:0007669"/>
    <property type="project" value="InterPro"/>
</dbReference>
<reference evidence="3" key="1">
    <citation type="submission" date="2016-10" db="EMBL/GenBank/DDBJ databases">
        <authorList>
            <person name="Varghese N."/>
            <person name="Submissions S."/>
        </authorList>
    </citation>
    <scope>NUCLEOTIDE SEQUENCE [LARGE SCALE GENOMIC DNA]</scope>
    <source>
        <strain evidence="3">CGMCC 1.7739</strain>
    </source>
</reference>
<evidence type="ECO:0000256" key="1">
    <source>
        <dbReference type="SAM" id="MobiDB-lite"/>
    </source>
</evidence>
<keyword evidence="3" id="KW-1185">Reference proteome</keyword>
<name>A0A1I2T9B7_9EURY</name>
<feature type="compositionally biased region" description="Acidic residues" evidence="1">
    <location>
        <begin position="85"/>
        <end position="104"/>
    </location>
</feature>
<dbReference type="Pfam" id="PF19067">
    <property type="entry name" value="DUF5763"/>
    <property type="match status" value="1"/>
</dbReference>
<dbReference type="RefSeq" id="WP_092892798.1">
    <property type="nucleotide sequence ID" value="NZ_FOOQ01000002.1"/>
</dbReference>
<evidence type="ECO:0000313" key="3">
    <source>
        <dbReference type="Proteomes" id="UP000198876"/>
    </source>
</evidence>
<dbReference type="Pfam" id="PF05800">
    <property type="entry name" value="GvpO"/>
    <property type="match status" value="1"/>
</dbReference>
<organism evidence="2 3">
    <name type="scientific">Halopelagius inordinatus</name>
    <dbReference type="NCBI Taxonomy" id="553467"/>
    <lineage>
        <taxon>Archaea</taxon>
        <taxon>Methanobacteriati</taxon>
        <taxon>Methanobacteriota</taxon>
        <taxon>Stenosarchaea group</taxon>
        <taxon>Halobacteria</taxon>
        <taxon>Halobacteriales</taxon>
        <taxon>Haloferacaceae</taxon>
    </lineage>
</organism>
<sequence>MGDDTETSDETEQCIALTGGGERCSREAEDGDFCYQHDESDETVDGSAAADGGSGTESESRDSENDEESDVDKVNELEDAAGGIEPDDEAEDDESEGSDDESVDILEVRKLVETTASDLIGRELDGISEIRAEEDGWLVVVDLIERPAVPDSQDILGSYEIELGTGGAIHGYRRINRYRRSDTADVE</sequence>
<feature type="region of interest" description="Disordered" evidence="1">
    <location>
        <begin position="1"/>
        <end position="105"/>
    </location>
</feature>
<gene>
    <name evidence="2" type="ORF">SAMN04488063_2590</name>
</gene>
<dbReference type="EMBL" id="FOOQ01000002">
    <property type="protein sequence ID" value="SFG61603.1"/>
    <property type="molecule type" value="Genomic_DNA"/>
</dbReference>
<dbReference type="InterPro" id="IPR043914">
    <property type="entry name" value="DUF5763"/>
</dbReference>
<dbReference type="InterPro" id="IPR008634">
    <property type="entry name" value="Gas-vesicle_GvpO"/>
</dbReference>
<dbReference type="OrthoDB" id="205220at2157"/>
<feature type="compositionally biased region" description="Acidic residues" evidence="1">
    <location>
        <begin position="1"/>
        <end position="12"/>
    </location>
</feature>